<feature type="domain" description="Glutamate synthase" evidence="3">
    <location>
        <begin position="1"/>
        <end position="190"/>
    </location>
</feature>
<dbReference type="SUPFAM" id="SSF69336">
    <property type="entry name" value="Alpha subunit of glutamate synthase, C-terminal domain"/>
    <property type="match status" value="1"/>
</dbReference>
<comment type="caution">
    <text evidence="4">The sequence shown here is derived from an EMBL/GenBank/DDBJ whole genome shotgun (WGS) entry which is preliminary data.</text>
</comment>
<dbReference type="EC" id="1.4.1.13" evidence="4"/>
<sequence length="520" mass="55542">SPPPHHDIYSIEDLAQLIFDLKQVNPKAMISVKLVSEPGVGTIATGVAKAYADLITIAGYDGGTGASPLSSVKYAGCPWELGLVETQQALVANGLRHKIRLQVDGGLKTGVDIIKAAILGAESFGFGTGPMVALGCKYLRICHLNNCATGVATQDDKLRKNHYHGLPFKVTNYFEFIAREVRELMASLGVTRLVDLIGRTDLLKELEGFTAKQQKLALSRLLETAEPHPGKALYCTENNPPFDNGVLNAQLLQQAKPFVDARQSKTFWFDIRNTDRSVGASLSGYIAQTHGDQGLASDPIKAHFSGTAGQSFGVWNAGGVELYLTGDANDYVGKGMAGGLIAIRPPVGSAFLSHKASIIGNTCLYGATGGRLYAAGRAGERFGVRNSGAITVVEGIGDNGCEYMTGGIVCVLGKTGVNFGAGMTGGFAYVLDEDGEFRKRVNPELVEVLDVDSLAIHEEHLRGLITEHVQHTGSQRGEEILSRWSSFSTQFALVKPKSSDVKALLGHRSRSAAELRVQAQ</sequence>
<protein>
    <submittedName>
        <fullName evidence="4">Glutamate synthase large subunit</fullName>
        <ecNumber evidence="4">1.4.1.13</ecNumber>
    </submittedName>
</protein>
<dbReference type="InterPro" id="IPR002932">
    <property type="entry name" value="Glu_synthdom"/>
</dbReference>
<dbReference type="CDD" id="cd02808">
    <property type="entry name" value="GltS_FMN"/>
    <property type="match status" value="1"/>
</dbReference>
<dbReference type="PANTHER" id="PTHR43100:SF2">
    <property type="entry name" value="BNAA03G19380D PROTEIN"/>
    <property type="match status" value="1"/>
</dbReference>
<dbReference type="Pfam" id="PF01493">
    <property type="entry name" value="GXGXG"/>
    <property type="match status" value="1"/>
</dbReference>
<dbReference type="InterPro" id="IPR002489">
    <property type="entry name" value="Glu_synth_asu_C"/>
</dbReference>
<feature type="non-terminal residue" evidence="4">
    <location>
        <position position="1"/>
    </location>
</feature>
<evidence type="ECO:0000259" key="2">
    <source>
        <dbReference type="Pfam" id="PF01493"/>
    </source>
</evidence>
<dbReference type="Pfam" id="PF01645">
    <property type="entry name" value="Glu_synthase"/>
    <property type="match status" value="1"/>
</dbReference>
<name>A0A732IQD2_SALTM</name>
<accession>A0A732IQD2</accession>
<evidence type="ECO:0000256" key="1">
    <source>
        <dbReference type="ARBA" id="ARBA00009716"/>
    </source>
</evidence>
<dbReference type="GO" id="GO:0004355">
    <property type="term" value="F:glutamate synthase (NADPH) activity"/>
    <property type="evidence" value="ECO:0007669"/>
    <property type="project" value="UniProtKB-EC"/>
</dbReference>
<dbReference type="InterPro" id="IPR013785">
    <property type="entry name" value="Aldolase_TIM"/>
</dbReference>
<feature type="domain" description="Glutamate synthase alpha subunit C-terminal" evidence="2">
    <location>
        <begin position="270"/>
        <end position="453"/>
    </location>
</feature>
<dbReference type="AlphaFoldDB" id="A0A732IQD2"/>
<dbReference type="FunFam" id="2.160.20.60:FF:000002">
    <property type="entry name" value="Glutamate synthase, large subunit"/>
    <property type="match status" value="1"/>
</dbReference>
<dbReference type="GO" id="GO:0006537">
    <property type="term" value="P:glutamate biosynthetic process"/>
    <property type="evidence" value="ECO:0007669"/>
    <property type="project" value="InterPro"/>
</dbReference>
<reference evidence="4" key="1">
    <citation type="journal article" date="2018" name="Genome Biol.">
        <title>SKESA: strategic k-mer extension for scrupulous assemblies.</title>
        <authorList>
            <person name="Souvorov A."/>
            <person name="Agarwala R."/>
            <person name="Lipman D.J."/>
        </authorList>
    </citation>
    <scope>NUCLEOTIDE SEQUENCE</scope>
    <source>
        <strain evidence="4">1707</strain>
    </source>
</reference>
<dbReference type="InterPro" id="IPR036485">
    <property type="entry name" value="Glu_synth_asu_C_sf"/>
</dbReference>
<reference evidence="4" key="2">
    <citation type="submission" date="2018-07" db="EMBL/GenBank/DDBJ databases">
        <authorList>
            <consortium name="NCBI Pathogen Detection Project"/>
        </authorList>
    </citation>
    <scope>NUCLEOTIDE SEQUENCE</scope>
    <source>
        <strain evidence="4">1707</strain>
    </source>
</reference>
<dbReference type="Gene3D" id="2.160.20.60">
    <property type="entry name" value="Glutamate synthase, alpha subunit, C-terminal domain"/>
    <property type="match status" value="1"/>
</dbReference>
<dbReference type="EMBL" id="DAASDR010000067">
    <property type="protein sequence ID" value="HAE5078301.1"/>
    <property type="molecule type" value="Genomic_DNA"/>
</dbReference>
<dbReference type="SUPFAM" id="SSF51395">
    <property type="entry name" value="FMN-linked oxidoreductases"/>
    <property type="match status" value="1"/>
</dbReference>
<gene>
    <name evidence="4" type="primary">gltB</name>
    <name evidence="4" type="ORF">G4G62_004034</name>
</gene>
<keyword evidence="4" id="KW-0560">Oxidoreductase</keyword>
<dbReference type="Gene3D" id="3.20.20.70">
    <property type="entry name" value="Aldolase class I"/>
    <property type="match status" value="1"/>
</dbReference>
<evidence type="ECO:0000259" key="3">
    <source>
        <dbReference type="Pfam" id="PF01645"/>
    </source>
</evidence>
<evidence type="ECO:0000313" key="4">
    <source>
        <dbReference type="EMBL" id="HAE5078301.1"/>
    </source>
</evidence>
<dbReference type="InterPro" id="IPR051394">
    <property type="entry name" value="Glutamate_Synthase"/>
</dbReference>
<proteinExistence type="inferred from homology"/>
<comment type="similarity">
    <text evidence="1">Belongs to the glutamate synthase family.</text>
</comment>
<dbReference type="CDD" id="cd00982">
    <property type="entry name" value="gltB_C"/>
    <property type="match status" value="1"/>
</dbReference>
<organism evidence="4">
    <name type="scientific">Salmonella typhimurium</name>
    <dbReference type="NCBI Taxonomy" id="90371"/>
    <lineage>
        <taxon>Bacteria</taxon>
        <taxon>Pseudomonadati</taxon>
        <taxon>Pseudomonadota</taxon>
        <taxon>Gammaproteobacteria</taxon>
        <taxon>Enterobacterales</taxon>
        <taxon>Enterobacteriaceae</taxon>
        <taxon>Salmonella</taxon>
    </lineage>
</organism>
<dbReference type="PANTHER" id="PTHR43100">
    <property type="entry name" value="GLUTAMATE SYNTHASE [NADPH] SMALL CHAIN"/>
    <property type="match status" value="1"/>
</dbReference>